<dbReference type="AlphaFoldDB" id="A0A5N5TC26"/>
<dbReference type="InterPro" id="IPR043504">
    <property type="entry name" value="Peptidase_S1_PA_chymotrypsin"/>
</dbReference>
<reference evidence="3 4" key="1">
    <citation type="journal article" date="2019" name="PLoS Biol.">
        <title>Sex chromosomes control vertical transmission of feminizing Wolbachia symbionts in an isopod.</title>
        <authorList>
            <person name="Becking T."/>
            <person name="Chebbi M.A."/>
            <person name="Giraud I."/>
            <person name="Moumen B."/>
            <person name="Laverre T."/>
            <person name="Caubet Y."/>
            <person name="Peccoud J."/>
            <person name="Gilbert C."/>
            <person name="Cordaux R."/>
        </authorList>
    </citation>
    <scope>NUCLEOTIDE SEQUENCE [LARGE SCALE GENOMIC DNA]</scope>
    <source>
        <strain evidence="3">ANa2</strain>
        <tissue evidence="3">Whole body excluding digestive tract and cuticle</tissue>
    </source>
</reference>
<evidence type="ECO:0000259" key="2">
    <source>
        <dbReference type="Pfam" id="PF00089"/>
    </source>
</evidence>
<evidence type="ECO:0000256" key="1">
    <source>
        <dbReference type="ARBA" id="ARBA00023157"/>
    </source>
</evidence>
<keyword evidence="1" id="KW-1015">Disulfide bond</keyword>
<keyword evidence="4" id="KW-1185">Reference proteome</keyword>
<dbReference type="OrthoDB" id="6380398at2759"/>
<protein>
    <submittedName>
        <fullName evidence="3">Chymotrypsin-like elastase family member 2A</fullName>
    </submittedName>
</protein>
<dbReference type="Gene3D" id="2.40.10.10">
    <property type="entry name" value="Trypsin-like serine proteases"/>
    <property type="match status" value="1"/>
</dbReference>
<accession>A0A5N5TC26</accession>
<dbReference type="EMBL" id="SEYY01004556">
    <property type="protein sequence ID" value="KAB7503729.1"/>
    <property type="molecule type" value="Genomic_DNA"/>
</dbReference>
<dbReference type="GO" id="GO:0004252">
    <property type="term" value="F:serine-type endopeptidase activity"/>
    <property type="evidence" value="ECO:0007669"/>
    <property type="project" value="InterPro"/>
</dbReference>
<dbReference type="Proteomes" id="UP000326759">
    <property type="component" value="Unassembled WGS sequence"/>
</dbReference>
<dbReference type="InterPro" id="IPR001254">
    <property type="entry name" value="Trypsin_dom"/>
</dbReference>
<dbReference type="SUPFAM" id="SSF50494">
    <property type="entry name" value="Trypsin-like serine proteases"/>
    <property type="match status" value="1"/>
</dbReference>
<dbReference type="PANTHER" id="PTHR24252:SF7">
    <property type="entry name" value="HYALIN"/>
    <property type="match status" value="1"/>
</dbReference>
<dbReference type="GO" id="GO:0006508">
    <property type="term" value="P:proteolysis"/>
    <property type="evidence" value="ECO:0007669"/>
    <property type="project" value="InterPro"/>
</dbReference>
<dbReference type="PANTHER" id="PTHR24252">
    <property type="entry name" value="ACROSIN-RELATED"/>
    <property type="match status" value="1"/>
</dbReference>
<feature type="domain" description="Peptidase S1" evidence="2">
    <location>
        <begin position="66"/>
        <end position="149"/>
    </location>
</feature>
<sequence>MRVFNLRLLEQPMLQKYEGPNVIQMQNGKEDLPKKELQDLIVPHPINLNICGLRTPSVMLSEYARAASTYDWCWSAALMRKEPGYDRFECSGTLIELDLVVTTAACIKRLRRKDLSDYRVVLGDSNLRDEMPYGVQYLDIAEIVAHPDYLTFWWCTC</sequence>
<dbReference type="Pfam" id="PF00089">
    <property type="entry name" value="Trypsin"/>
    <property type="match status" value="1"/>
</dbReference>
<proteinExistence type="predicted"/>
<evidence type="ECO:0000313" key="4">
    <source>
        <dbReference type="Proteomes" id="UP000326759"/>
    </source>
</evidence>
<evidence type="ECO:0000313" key="3">
    <source>
        <dbReference type="EMBL" id="KAB7503729.1"/>
    </source>
</evidence>
<organism evidence="3 4">
    <name type="scientific">Armadillidium nasatum</name>
    <dbReference type="NCBI Taxonomy" id="96803"/>
    <lineage>
        <taxon>Eukaryota</taxon>
        <taxon>Metazoa</taxon>
        <taxon>Ecdysozoa</taxon>
        <taxon>Arthropoda</taxon>
        <taxon>Crustacea</taxon>
        <taxon>Multicrustacea</taxon>
        <taxon>Malacostraca</taxon>
        <taxon>Eumalacostraca</taxon>
        <taxon>Peracarida</taxon>
        <taxon>Isopoda</taxon>
        <taxon>Oniscidea</taxon>
        <taxon>Crinocheta</taxon>
        <taxon>Armadillidiidae</taxon>
        <taxon>Armadillidium</taxon>
    </lineage>
</organism>
<name>A0A5N5TC26_9CRUS</name>
<dbReference type="InterPro" id="IPR009003">
    <property type="entry name" value="Peptidase_S1_PA"/>
</dbReference>
<comment type="caution">
    <text evidence="3">The sequence shown here is derived from an EMBL/GenBank/DDBJ whole genome shotgun (WGS) entry which is preliminary data.</text>
</comment>
<gene>
    <name evidence="3" type="primary">CELA2A_1</name>
    <name evidence="3" type="ORF">Anas_12120</name>
</gene>